<evidence type="ECO:0000313" key="3">
    <source>
        <dbReference type="EMBL" id="MBO8483794.1"/>
    </source>
</evidence>
<feature type="signal peptide" evidence="1">
    <location>
        <begin position="1"/>
        <end position="21"/>
    </location>
</feature>
<accession>A0A940DRP0</accession>
<name>A0A940DRP0_9BACT</name>
<comment type="caution">
    <text evidence="3">The sequence shown here is derived from an EMBL/GenBank/DDBJ whole genome shotgun (WGS) entry which is preliminary data.</text>
</comment>
<feature type="chain" id="PRO_5036760541" description="DUF5723 domain-containing protein" evidence="1">
    <location>
        <begin position="22"/>
        <end position="496"/>
    </location>
</feature>
<dbReference type="Proteomes" id="UP000725002">
    <property type="component" value="Unassembled WGS sequence"/>
</dbReference>
<keyword evidence="1" id="KW-0732">Signal</keyword>
<gene>
    <name evidence="3" type="ORF">IAB75_06750</name>
</gene>
<organism evidence="3 4">
    <name type="scientific">Candidatus Cryptobacteroides avicola</name>
    <dbReference type="NCBI Taxonomy" id="2840757"/>
    <lineage>
        <taxon>Bacteria</taxon>
        <taxon>Pseudomonadati</taxon>
        <taxon>Bacteroidota</taxon>
        <taxon>Bacteroidia</taxon>
        <taxon>Bacteroidales</taxon>
        <taxon>Candidatus Cryptobacteroides</taxon>
    </lineage>
</organism>
<dbReference type="InterPro" id="IPR043781">
    <property type="entry name" value="DUF5723"/>
</dbReference>
<dbReference type="AlphaFoldDB" id="A0A940DRP0"/>
<sequence>MKKIFSIMLLLSACLVYKAGAQEAVNSGYFVESYNYRHNLNPAFASTRSYFALPFIGNFGLTTQSNVGISTFLYPYNGQLTTFMNGAVSADEFLGKLGKNNKLGLDLSMPVFSVGSWGKKGGFTTVGMSIKADMSFNMPYDLFDFMKNAGAKQSYDISNLGARARTYAELSIGHARKITDRLNVGAKLKILVGLAYLDANIDKMQVRMGEDQWSVNAEGSINASVPMLTFPTKGETGAATDPSQNNEIDFNAIGDSFEFNSAGEMFSSLFSGLGYGAALDLGATYEFDSGLLKGLNLSAAILDLGFISWGNTVSAVTSPDPWVFDGFEDLSLDSDAGNSLNDEINSLTDNLTDMLKFEKQSQGKGKANMLACTINIGAEYEMPFYRKLSVGFLSSTRIQGPYSHSEGRFSLNVEPTKWFGFSTSYGISTYGSTWGAIVNFSFPGIGLFIGTDSIPTQLTAPIKGLGIGIPCNNLNFNLNFGLTFNLSKVRHLGEKQ</sequence>
<evidence type="ECO:0000256" key="1">
    <source>
        <dbReference type="SAM" id="SignalP"/>
    </source>
</evidence>
<feature type="domain" description="DUF5723" evidence="2">
    <location>
        <begin position="42"/>
        <end position="452"/>
    </location>
</feature>
<evidence type="ECO:0000313" key="4">
    <source>
        <dbReference type="Proteomes" id="UP000725002"/>
    </source>
</evidence>
<evidence type="ECO:0000259" key="2">
    <source>
        <dbReference type="Pfam" id="PF18990"/>
    </source>
</evidence>
<reference evidence="3" key="1">
    <citation type="submission" date="2020-10" db="EMBL/GenBank/DDBJ databases">
        <authorList>
            <person name="Gilroy R."/>
        </authorList>
    </citation>
    <scope>NUCLEOTIDE SEQUENCE</scope>
    <source>
        <strain evidence="3">G3-8215</strain>
    </source>
</reference>
<dbReference type="Pfam" id="PF18990">
    <property type="entry name" value="DUF5723"/>
    <property type="match status" value="1"/>
</dbReference>
<reference evidence="3" key="2">
    <citation type="journal article" date="2021" name="PeerJ">
        <title>Extensive microbial diversity within the chicken gut microbiome revealed by metagenomics and culture.</title>
        <authorList>
            <person name="Gilroy R."/>
            <person name="Ravi A."/>
            <person name="Getino M."/>
            <person name="Pursley I."/>
            <person name="Horton D.L."/>
            <person name="Alikhan N.F."/>
            <person name="Baker D."/>
            <person name="Gharbi K."/>
            <person name="Hall N."/>
            <person name="Watson M."/>
            <person name="Adriaenssens E.M."/>
            <person name="Foster-Nyarko E."/>
            <person name="Jarju S."/>
            <person name="Secka A."/>
            <person name="Antonio M."/>
            <person name="Oren A."/>
            <person name="Chaudhuri R.R."/>
            <person name="La Ragione R."/>
            <person name="Hildebrand F."/>
            <person name="Pallen M.J."/>
        </authorList>
    </citation>
    <scope>NUCLEOTIDE SEQUENCE</scope>
    <source>
        <strain evidence="3">G3-8215</strain>
    </source>
</reference>
<protein>
    <recommendedName>
        <fullName evidence="2">DUF5723 domain-containing protein</fullName>
    </recommendedName>
</protein>
<dbReference type="EMBL" id="JADILV010000045">
    <property type="protein sequence ID" value="MBO8483794.1"/>
    <property type="molecule type" value="Genomic_DNA"/>
</dbReference>
<proteinExistence type="predicted"/>